<organism evidence="2 3">
    <name type="scientific">Sandarakinorhabdus fusca</name>
    <dbReference type="NCBI Taxonomy" id="1439888"/>
    <lineage>
        <taxon>Bacteria</taxon>
        <taxon>Pseudomonadati</taxon>
        <taxon>Pseudomonadota</taxon>
        <taxon>Alphaproteobacteria</taxon>
        <taxon>Sphingomonadales</taxon>
        <taxon>Sphingosinicellaceae</taxon>
        <taxon>Sandarakinorhabdus</taxon>
    </lineage>
</organism>
<dbReference type="Gene3D" id="2.60.120.260">
    <property type="entry name" value="Galactose-binding domain-like"/>
    <property type="match status" value="1"/>
</dbReference>
<evidence type="ECO:0000313" key="2">
    <source>
        <dbReference type="EMBL" id="MQT16172.1"/>
    </source>
</evidence>
<dbReference type="EMBL" id="WIOL01000001">
    <property type="protein sequence ID" value="MQT16172.1"/>
    <property type="molecule type" value="Genomic_DNA"/>
</dbReference>
<dbReference type="PROSITE" id="PS50022">
    <property type="entry name" value="FA58C_3"/>
    <property type="match status" value="1"/>
</dbReference>
<dbReference type="Proteomes" id="UP000481327">
    <property type="component" value="Unassembled WGS sequence"/>
</dbReference>
<dbReference type="SUPFAM" id="SSF49785">
    <property type="entry name" value="Galactose-binding domain-like"/>
    <property type="match status" value="1"/>
</dbReference>
<dbReference type="AlphaFoldDB" id="A0A7C9GMP7"/>
<evidence type="ECO:0000259" key="1">
    <source>
        <dbReference type="PROSITE" id="PS50022"/>
    </source>
</evidence>
<dbReference type="OrthoDB" id="7211137at2"/>
<dbReference type="NCBIfam" id="TIGR02595">
    <property type="entry name" value="PEP_CTERM"/>
    <property type="match status" value="1"/>
</dbReference>
<keyword evidence="3" id="KW-1185">Reference proteome</keyword>
<sequence length="150" mass="16011">MWMTDLGVNQATLLFDLGATYALKGATIWNYNFGNPAEFQSTILRGVKDYQLFGSTDGVNFSEMFSGTLALGTGQPLAGQVASFTGDARFVRLDILNNYGQGTYAEASWNAGLSEVRFAGAVPEPMTWAMMVAGFGLTGAAMRRRAAVAA</sequence>
<dbReference type="InterPro" id="IPR000421">
    <property type="entry name" value="FA58C"/>
</dbReference>
<protein>
    <submittedName>
        <fullName evidence="2">PEPxxWA-CTERM sorting domain-containing protein</fullName>
    </submittedName>
</protein>
<evidence type="ECO:0000313" key="3">
    <source>
        <dbReference type="Proteomes" id="UP000481327"/>
    </source>
</evidence>
<dbReference type="InterPro" id="IPR013424">
    <property type="entry name" value="Ice-binding_C"/>
</dbReference>
<dbReference type="NCBIfam" id="NF035944">
    <property type="entry name" value="PEPxxWA-CTERM"/>
    <property type="match status" value="1"/>
</dbReference>
<reference evidence="2 3" key="1">
    <citation type="submission" date="2019-09" db="EMBL/GenBank/DDBJ databases">
        <title>Polymorphobacter sp. isolated from a lake in China.</title>
        <authorList>
            <person name="Liu Z."/>
        </authorList>
    </citation>
    <scope>NUCLEOTIDE SEQUENCE [LARGE SCALE GENOMIC DNA]</scope>
    <source>
        <strain evidence="2 3">D40P</strain>
    </source>
</reference>
<proteinExistence type="predicted"/>
<accession>A0A7C9GMP7</accession>
<gene>
    <name evidence="2" type="ORF">F3168_02720</name>
</gene>
<dbReference type="InterPro" id="IPR008979">
    <property type="entry name" value="Galactose-bd-like_sf"/>
</dbReference>
<feature type="domain" description="F5/8 type C" evidence="1">
    <location>
        <begin position="1"/>
        <end position="112"/>
    </location>
</feature>
<name>A0A7C9GMP7_9SPHN</name>
<comment type="caution">
    <text evidence="2">The sequence shown here is derived from an EMBL/GenBank/DDBJ whole genome shotgun (WGS) entry which is preliminary data.</text>
</comment>